<gene>
    <name evidence="1" type="ORF">GCM10007876_13980</name>
</gene>
<dbReference type="RefSeq" id="WP_284380346.1">
    <property type="nucleotide sequence ID" value="NZ_BSNM01000009.1"/>
</dbReference>
<evidence type="ECO:0000313" key="1">
    <source>
        <dbReference type="EMBL" id="GLQ30919.1"/>
    </source>
</evidence>
<reference evidence="1" key="2">
    <citation type="submission" date="2023-01" db="EMBL/GenBank/DDBJ databases">
        <title>Draft genome sequence of Litoribrevibacter albus strain NBRC 110071.</title>
        <authorList>
            <person name="Sun Q."/>
            <person name="Mori K."/>
        </authorList>
    </citation>
    <scope>NUCLEOTIDE SEQUENCE</scope>
    <source>
        <strain evidence="1">NBRC 110071</strain>
    </source>
</reference>
<reference evidence="1" key="1">
    <citation type="journal article" date="2014" name="Int. J. Syst. Evol. Microbiol.">
        <title>Complete genome sequence of Corynebacterium casei LMG S-19264T (=DSM 44701T), isolated from a smear-ripened cheese.</title>
        <authorList>
            <consortium name="US DOE Joint Genome Institute (JGI-PGF)"/>
            <person name="Walter F."/>
            <person name="Albersmeier A."/>
            <person name="Kalinowski J."/>
            <person name="Ruckert C."/>
        </authorList>
    </citation>
    <scope>NUCLEOTIDE SEQUENCE</scope>
    <source>
        <strain evidence="1">NBRC 110071</strain>
    </source>
</reference>
<dbReference type="AlphaFoldDB" id="A0AA37SA34"/>
<protein>
    <submittedName>
        <fullName evidence="1">Uncharacterized protein</fullName>
    </submittedName>
</protein>
<dbReference type="Proteomes" id="UP001161389">
    <property type="component" value="Unassembled WGS sequence"/>
</dbReference>
<name>A0AA37SA34_9GAMM</name>
<accession>A0AA37SA34</accession>
<keyword evidence="2" id="KW-1185">Reference proteome</keyword>
<evidence type="ECO:0000313" key="2">
    <source>
        <dbReference type="Proteomes" id="UP001161389"/>
    </source>
</evidence>
<organism evidence="1 2">
    <name type="scientific">Litoribrevibacter albus</name>
    <dbReference type="NCBI Taxonomy" id="1473156"/>
    <lineage>
        <taxon>Bacteria</taxon>
        <taxon>Pseudomonadati</taxon>
        <taxon>Pseudomonadota</taxon>
        <taxon>Gammaproteobacteria</taxon>
        <taxon>Oceanospirillales</taxon>
        <taxon>Oceanospirillaceae</taxon>
        <taxon>Litoribrevibacter</taxon>
    </lineage>
</organism>
<sequence length="147" mass="16734">MSIELGKIIESAIPLVEKQVGECYDKYSLEKELRWHNPRPADSFENVMPEVVSNWQVDEDNILLIEVICHDLHTRALSFQDRGGLETHILGGSSYLNWFVSYVVPIIEGKVCDFDVFTANGEKIVKHIFDETSTSESTAGCRIEWKS</sequence>
<comment type="caution">
    <text evidence="1">The sequence shown here is derived from an EMBL/GenBank/DDBJ whole genome shotgun (WGS) entry which is preliminary data.</text>
</comment>
<dbReference type="EMBL" id="BSNM01000009">
    <property type="protein sequence ID" value="GLQ30919.1"/>
    <property type="molecule type" value="Genomic_DNA"/>
</dbReference>
<proteinExistence type="predicted"/>